<evidence type="ECO:0000313" key="2">
    <source>
        <dbReference type="Proteomes" id="UP000244066"/>
    </source>
</evidence>
<organism evidence="1 2">
    <name type="scientific">Candidatus Terraquivivens tikiterensis</name>
    <dbReference type="NCBI Taxonomy" id="1980982"/>
    <lineage>
        <taxon>Archaea</taxon>
        <taxon>Nitrososphaerota</taxon>
        <taxon>Candidatus Wolframiiraptoraceae</taxon>
        <taxon>Candidatus Terraquivivens</taxon>
    </lineage>
</organism>
<dbReference type="EMBL" id="NDWU01000001">
    <property type="protein sequence ID" value="PUA34301.1"/>
    <property type="molecule type" value="Genomic_DNA"/>
</dbReference>
<dbReference type="Proteomes" id="UP000244066">
    <property type="component" value="Unassembled WGS sequence"/>
</dbReference>
<dbReference type="AlphaFoldDB" id="A0A2R7Y9S3"/>
<comment type="caution">
    <text evidence="1">The sequence shown here is derived from an EMBL/GenBank/DDBJ whole genome shotgun (WGS) entry which is preliminary data.</text>
</comment>
<proteinExistence type="predicted"/>
<protein>
    <submittedName>
        <fullName evidence="1">Uncharacterized protein</fullName>
    </submittedName>
</protein>
<evidence type="ECO:0000313" key="1">
    <source>
        <dbReference type="EMBL" id="PUA34301.1"/>
    </source>
</evidence>
<name>A0A2R7Y9S3_9ARCH</name>
<sequence>MLSEAHAQMLIEVVEKYFQLIKTEHFAKYEKDFACRIQLGLNEGYKQGFCEPTMVQIVEGIINNLNGLSVSTNRFRISTKSIFVHGNKSQVEFEYYGRRVQRELGDLIFILSVIYNGKKYFEKFTISQFKKDDNKLRWDLSNKEQIYLLSRFPSFRGVRGSIIPMREINLPNYSGCLGSFNLLFRPGDFVFISAQRLEGFVGNRKSINIIDVSMLREVPGYYFPYSIPFCCSYIEELFYLWRKLWRRGILVPFFPPYSIGILGFSHFASNIHDFVDMYLRGHIGEISYSDIGVYNKPAFNFLCELLSAIMRKAQKKGKTEVMNFINEFFKYPYSNNEKGMREVVEFDYEGGGIGIIYTSINLGEGKE</sequence>
<gene>
    <name evidence="1" type="ORF">B9J98_00165</name>
</gene>
<reference evidence="1 2" key="1">
    <citation type="submission" date="2017-04" db="EMBL/GenBank/DDBJ databases">
        <title>Draft Aigarchaeota genome from a New Zealand hot spring.</title>
        <authorList>
            <person name="Reysenbach A.-L."/>
            <person name="Donaho J.A."/>
            <person name="Gerhart J."/>
            <person name="Kelley J.F."/>
            <person name="Kouba K."/>
            <person name="Podar M."/>
            <person name="Stott M."/>
        </authorList>
    </citation>
    <scope>NUCLEOTIDE SEQUENCE [LARGE SCALE GENOMIC DNA]</scope>
    <source>
        <strain evidence="1">NZ13_MG1</strain>
    </source>
</reference>
<accession>A0A2R7Y9S3</accession>